<dbReference type="InterPro" id="IPR011032">
    <property type="entry name" value="GroES-like_sf"/>
</dbReference>
<dbReference type="PANTHER" id="PTHR43161">
    <property type="entry name" value="SORBITOL DEHYDROGENASE"/>
    <property type="match status" value="1"/>
</dbReference>
<feature type="domain" description="Alcohol dehydrogenase-like N-terminal" evidence="7">
    <location>
        <begin position="24"/>
        <end position="137"/>
    </location>
</feature>
<keyword evidence="5" id="KW-0560">Oxidoreductase</keyword>
<dbReference type="AlphaFoldDB" id="A0A7G8PBZ8"/>
<evidence type="ECO:0000256" key="5">
    <source>
        <dbReference type="ARBA" id="ARBA00023002"/>
    </source>
</evidence>
<sequence length="344" mass="36137">MKALAIHGKEDIRWEDRGEPVPADGEIRLRVSYVGICGSDLHYYFHGANGENVVREPFTPGHELSGVVDLDPSGRYPAGTAVTVHPARYGQPVPGLTDRPHLRPGGDYLGSAATFPHRQGGAAELLIVEDRMVRALPAGLPLRRAALAEPLAVALHAVGLAGELTGRRVLVIGAGPIGLLVVAAARHRGATEIGVSDLRPEPLARAVALGATESVLVGHDSIADESYDVIFECSGVGVSLTQAARAARRAGTVVQVGTLPNSEISVNLAPMLSKELRLLGAFRFAGEIDDAISLLATSDHFDAVISHVVPATDAVDAFTLARDASASAKVLLALQSDTHDEEQR</sequence>
<dbReference type="Pfam" id="PF08240">
    <property type="entry name" value="ADH_N"/>
    <property type="match status" value="1"/>
</dbReference>
<dbReference type="SUPFAM" id="SSF50129">
    <property type="entry name" value="GroES-like"/>
    <property type="match status" value="1"/>
</dbReference>
<evidence type="ECO:0000313" key="9">
    <source>
        <dbReference type="Proteomes" id="UP000515498"/>
    </source>
</evidence>
<evidence type="ECO:0000259" key="7">
    <source>
        <dbReference type="Pfam" id="PF08240"/>
    </source>
</evidence>
<dbReference type="Proteomes" id="UP000515498">
    <property type="component" value="Chromosome"/>
</dbReference>
<dbReference type="GO" id="GO:0016491">
    <property type="term" value="F:oxidoreductase activity"/>
    <property type="evidence" value="ECO:0007669"/>
    <property type="project" value="UniProtKB-KW"/>
</dbReference>
<dbReference type="PANTHER" id="PTHR43161:SF9">
    <property type="entry name" value="SORBITOL DEHYDROGENASE"/>
    <property type="match status" value="1"/>
</dbReference>
<keyword evidence="3" id="KW-0479">Metal-binding</keyword>
<dbReference type="Gene3D" id="3.90.180.10">
    <property type="entry name" value="Medium-chain alcohol dehydrogenases, catalytic domain"/>
    <property type="match status" value="1"/>
</dbReference>
<accession>A0A7G8PBZ8</accession>
<evidence type="ECO:0000256" key="3">
    <source>
        <dbReference type="ARBA" id="ARBA00022723"/>
    </source>
</evidence>
<dbReference type="InterPro" id="IPR013154">
    <property type="entry name" value="ADH-like_N"/>
</dbReference>
<protein>
    <submittedName>
        <fullName evidence="8">L-idonate 5-dehydrogenase</fullName>
    </submittedName>
</protein>
<dbReference type="GO" id="GO:0046872">
    <property type="term" value="F:metal ion binding"/>
    <property type="evidence" value="ECO:0007669"/>
    <property type="project" value="UniProtKB-KW"/>
</dbReference>
<proteinExistence type="inferred from homology"/>
<dbReference type="Gene3D" id="3.40.50.720">
    <property type="entry name" value="NAD(P)-binding Rossmann-like Domain"/>
    <property type="match status" value="1"/>
</dbReference>
<dbReference type="EMBL" id="CP059894">
    <property type="protein sequence ID" value="QNJ91864.1"/>
    <property type="molecule type" value="Genomic_DNA"/>
</dbReference>
<comment type="cofactor">
    <cofactor evidence="1">
        <name>Zn(2+)</name>
        <dbReference type="ChEBI" id="CHEBI:29105"/>
    </cofactor>
</comment>
<dbReference type="InterPro" id="IPR036291">
    <property type="entry name" value="NAD(P)-bd_dom_sf"/>
</dbReference>
<dbReference type="SUPFAM" id="SSF51735">
    <property type="entry name" value="NAD(P)-binding Rossmann-fold domains"/>
    <property type="match status" value="1"/>
</dbReference>
<evidence type="ECO:0000313" key="8">
    <source>
        <dbReference type="EMBL" id="QNJ91864.1"/>
    </source>
</evidence>
<gene>
    <name evidence="8" type="ORF">HZU40_27385</name>
</gene>
<dbReference type="Pfam" id="PF00107">
    <property type="entry name" value="ADH_zinc_N"/>
    <property type="match status" value="1"/>
</dbReference>
<comment type="similarity">
    <text evidence="2">Belongs to the zinc-containing alcohol dehydrogenase family.</text>
</comment>
<evidence type="ECO:0000259" key="6">
    <source>
        <dbReference type="Pfam" id="PF00107"/>
    </source>
</evidence>
<dbReference type="RefSeq" id="WP_187096464.1">
    <property type="nucleotide sequence ID" value="NZ_CP059894.1"/>
</dbReference>
<dbReference type="KEGG" id="mflu:HZU40_27385"/>
<evidence type="ECO:0000256" key="1">
    <source>
        <dbReference type="ARBA" id="ARBA00001947"/>
    </source>
</evidence>
<keyword evidence="4" id="KW-0862">Zinc</keyword>
<dbReference type="CDD" id="cd08232">
    <property type="entry name" value="idonate-5-DH"/>
    <property type="match status" value="1"/>
</dbReference>
<name>A0A7G8PBZ8_9MYCO</name>
<feature type="domain" description="Alcohol dehydrogenase-like C-terminal" evidence="6">
    <location>
        <begin position="176"/>
        <end position="296"/>
    </location>
</feature>
<reference evidence="8 9" key="1">
    <citation type="submission" date="2020-07" db="EMBL/GenBank/DDBJ databases">
        <title>Draft genome sequence of four isobutane-metabolizing strains capable of cometabolically degrading diverse ether contaminants.</title>
        <authorList>
            <person name="Chen W."/>
            <person name="Faulkner N."/>
            <person name="Smith C."/>
            <person name="Hyman M."/>
        </authorList>
    </citation>
    <scope>NUCLEOTIDE SEQUENCE [LARGE SCALE GENOMIC DNA]</scope>
    <source>
        <strain evidence="8 9">2A</strain>
    </source>
</reference>
<dbReference type="InterPro" id="IPR013149">
    <property type="entry name" value="ADH-like_C"/>
</dbReference>
<evidence type="ECO:0000256" key="4">
    <source>
        <dbReference type="ARBA" id="ARBA00022833"/>
    </source>
</evidence>
<organism evidence="8 9">
    <name type="scientific">Mycolicibacterium fluoranthenivorans</name>
    <dbReference type="NCBI Taxonomy" id="258505"/>
    <lineage>
        <taxon>Bacteria</taxon>
        <taxon>Bacillati</taxon>
        <taxon>Actinomycetota</taxon>
        <taxon>Actinomycetes</taxon>
        <taxon>Mycobacteriales</taxon>
        <taxon>Mycobacteriaceae</taxon>
        <taxon>Mycolicibacterium</taxon>
    </lineage>
</organism>
<evidence type="ECO:0000256" key="2">
    <source>
        <dbReference type="ARBA" id="ARBA00008072"/>
    </source>
</evidence>